<feature type="non-terminal residue" evidence="2">
    <location>
        <position position="509"/>
    </location>
</feature>
<feature type="region of interest" description="Disordered" evidence="1">
    <location>
        <begin position="358"/>
        <end position="380"/>
    </location>
</feature>
<keyword evidence="3" id="KW-1185">Reference proteome</keyword>
<reference evidence="2 3" key="1">
    <citation type="submission" date="2024-04" db="EMBL/GenBank/DDBJ databases">
        <authorList>
            <consortium name="Genoscope - CEA"/>
            <person name="William W."/>
        </authorList>
    </citation>
    <scope>NUCLEOTIDE SEQUENCE [LARGE SCALE GENOMIC DNA]</scope>
</reference>
<evidence type="ECO:0000256" key="1">
    <source>
        <dbReference type="SAM" id="MobiDB-lite"/>
    </source>
</evidence>
<feature type="region of interest" description="Disordered" evidence="1">
    <location>
        <begin position="67"/>
        <end position="93"/>
    </location>
</feature>
<feature type="compositionally biased region" description="Low complexity" evidence="1">
    <location>
        <begin position="70"/>
        <end position="87"/>
    </location>
</feature>
<proteinExistence type="predicted"/>
<evidence type="ECO:0000313" key="2">
    <source>
        <dbReference type="EMBL" id="CAL1535106.1"/>
    </source>
</evidence>
<dbReference type="Proteomes" id="UP001497497">
    <property type="component" value="Unassembled WGS sequence"/>
</dbReference>
<feature type="non-terminal residue" evidence="2">
    <location>
        <position position="1"/>
    </location>
</feature>
<dbReference type="EMBL" id="CAXITT010000192">
    <property type="protein sequence ID" value="CAL1535106.1"/>
    <property type="molecule type" value="Genomic_DNA"/>
</dbReference>
<feature type="compositionally biased region" description="Basic and acidic residues" evidence="1">
    <location>
        <begin position="444"/>
        <end position="454"/>
    </location>
</feature>
<gene>
    <name evidence="2" type="ORF">GSLYS_00009066001</name>
</gene>
<dbReference type="AlphaFoldDB" id="A0AAV2HS29"/>
<sequence>FSSKTTSLLRTFCLNMDVGQDSPIIIQSDDEDDDDVLLIKEEKAPLCSEKKEEDDVIFVSEEHSPILKKGTSATQTGSSSDGQSSSSSDEEDVTYNATQLFPYTSEFSSVSAIDNIIRPLDLSSSPLTTLDGAISTPIITCVDLPGVGLSQGSTSNPDNQCLNGEKAPQDADLNLGKLQSVFDIGASKIDDLSSKSDPFIPLKLTDAQDTNPTNTLNTPVCKMELGQGYFDMKGARNLHGSGALLSLPHIQKHLPTCNPAIDNSARGFFLNIKDISVGSCAHQDKSLSLQEGDSCKPVSDLDSILPGVPNVLPGGLVTTSVSTDKNPSTCPESHSGVKRATRLNSAFGPGFCQNARDEKASTSKCDDSMQQSSMRDSSEKSLKKYGNTMLHFGFDKFSREDVDSLFLFLAPDVIDAKKRNEDFLKMPGTGHFDTQDYNSNDGQQKSKDASDDSHSGISNLMGLKQCVDDLLSSSDDTTPSTDSFSSVSTVSDLLGKHDLVKPGESHHSQ</sequence>
<feature type="region of interest" description="Disordered" evidence="1">
    <location>
        <begin position="426"/>
        <end position="458"/>
    </location>
</feature>
<organism evidence="2 3">
    <name type="scientific">Lymnaea stagnalis</name>
    <name type="common">Great pond snail</name>
    <name type="synonym">Helix stagnalis</name>
    <dbReference type="NCBI Taxonomy" id="6523"/>
    <lineage>
        <taxon>Eukaryota</taxon>
        <taxon>Metazoa</taxon>
        <taxon>Spiralia</taxon>
        <taxon>Lophotrochozoa</taxon>
        <taxon>Mollusca</taxon>
        <taxon>Gastropoda</taxon>
        <taxon>Heterobranchia</taxon>
        <taxon>Euthyneura</taxon>
        <taxon>Panpulmonata</taxon>
        <taxon>Hygrophila</taxon>
        <taxon>Lymnaeoidea</taxon>
        <taxon>Lymnaeidae</taxon>
        <taxon>Lymnaea</taxon>
    </lineage>
</organism>
<name>A0AAV2HS29_LYMST</name>
<protein>
    <submittedName>
        <fullName evidence="2">Uncharacterized protein</fullName>
    </submittedName>
</protein>
<comment type="caution">
    <text evidence="2">The sequence shown here is derived from an EMBL/GenBank/DDBJ whole genome shotgun (WGS) entry which is preliminary data.</text>
</comment>
<feature type="compositionally biased region" description="Basic and acidic residues" evidence="1">
    <location>
        <begin position="358"/>
        <end position="367"/>
    </location>
</feature>
<accession>A0AAV2HS29</accession>
<evidence type="ECO:0000313" key="3">
    <source>
        <dbReference type="Proteomes" id="UP001497497"/>
    </source>
</evidence>